<dbReference type="RefSeq" id="WP_219079644.1">
    <property type="nucleotide sequence ID" value="NZ_JAHBBD010000001.1"/>
</dbReference>
<proteinExistence type="predicted"/>
<accession>A0ABS6W654</accession>
<comment type="caution">
    <text evidence="1">The sequence shown here is derived from an EMBL/GenBank/DDBJ whole genome shotgun (WGS) entry which is preliminary data.</text>
</comment>
<sequence>MKHTPFKWDRKGYNAFKRTRPVRDLIDGEARSIAERANGMAVEEKANYIAKPATNTGNGIVAIVTTGDTSDNPTFWQTAYDNQKHNTLKKAAGA</sequence>
<organism evidence="1 2">
    <name type="scientific">Bifidobacterium phasiani</name>
    <dbReference type="NCBI Taxonomy" id="2834431"/>
    <lineage>
        <taxon>Bacteria</taxon>
        <taxon>Bacillati</taxon>
        <taxon>Actinomycetota</taxon>
        <taxon>Actinomycetes</taxon>
        <taxon>Bifidobacteriales</taxon>
        <taxon>Bifidobacteriaceae</taxon>
        <taxon>Bifidobacterium</taxon>
    </lineage>
</organism>
<gene>
    <name evidence="1" type="ORF">KIH73_00985</name>
</gene>
<protein>
    <recommendedName>
        <fullName evidence="3">Phage protein</fullName>
    </recommendedName>
</protein>
<evidence type="ECO:0008006" key="3">
    <source>
        <dbReference type="Google" id="ProtNLM"/>
    </source>
</evidence>
<dbReference type="Proteomes" id="UP000812844">
    <property type="component" value="Unassembled WGS sequence"/>
</dbReference>
<keyword evidence="2" id="KW-1185">Reference proteome</keyword>
<evidence type="ECO:0000313" key="1">
    <source>
        <dbReference type="EMBL" id="MBW3081969.1"/>
    </source>
</evidence>
<name>A0ABS6W654_9BIFI</name>
<dbReference type="EMBL" id="JAHBBD010000001">
    <property type="protein sequence ID" value="MBW3081969.1"/>
    <property type="molecule type" value="Genomic_DNA"/>
</dbReference>
<evidence type="ECO:0000313" key="2">
    <source>
        <dbReference type="Proteomes" id="UP000812844"/>
    </source>
</evidence>
<reference evidence="1 2" key="1">
    <citation type="submission" date="2021-05" db="EMBL/GenBank/DDBJ databases">
        <title>Phylogenetic classification of ten novel species belonging to the genus Bifidobacterium comprising B. colchicus sp. nov., B. abeli sp. nov., B. bicoloris sp. nov., B. guerezis sp. nov., B. rosaliae sp. nov., B. santillanensis sp. nov., B. argentati sp. nov., B. amazzoni sp. nov., B. pluviali sp. nov., and B. pinnaculum sp. nov.</title>
        <authorList>
            <person name="Lugli G.A."/>
            <person name="Ruiz Garcia L."/>
            <person name="Margolles A."/>
            <person name="Ventura M."/>
        </authorList>
    </citation>
    <scope>NUCLEOTIDE SEQUENCE [LARGE SCALE GENOMIC DNA]</scope>
    <source>
        <strain evidence="1 2">6T3</strain>
    </source>
</reference>